<sequence length="376" mass="42750">MKVHPSCVQELNSLFARRGAVGCDIDTVILKGGSRQKRTRKLLATYFGTSGLKSKRHAIVSICNATFPFCSSCLCKPNLLSRGIRIPFSCSPNDADYVEAQLQGISDENPVPLTYADSYLEEEEKHYARGEAKPESESELVYESDEENGFRIQIVKLGKRSRRVESSILIKASLSTIWEVLTDYERLADFIPGLAVSRLLDKRGKYARLFQVYAAANLSSHHQCARFFLSSQFFLARQRERGFCLLRSIGIYIGQQNLAFGLKFNAKAVLDCYEKDLEVLSYGQRRDIEFKMVEGDFETFEGRWSIVQYDAEMVEAAQAFDILEGQEFQTTLFYEVELEPKLWLPVRLVEGRICKEIKTNLSSIRQEAQIRVASSS</sequence>
<dbReference type="Gene3D" id="3.30.530.20">
    <property type="match status" value="2"/>
</dbReference>
<dbReference type="SUPFAM" id="SSF55961">
    <property type="entry name" value="Bet v1-like"/>
    <property type="match status" value="1"/>
</dbReference>
<name>A0A7C8Z9K1_OPUST</name>
<dbReference type="PANTHER" id="PTHR34060:SF1">
    <property type="entry name" value="POLYKETIDE CYCLASE _ DEHYDRASE AND LIPID TRANSPORT PROTEIN"/>
    <property type="match status" value="1"/>
</dbReference>
<reference evidence="2" key="1">
    <citation type="journal article" date="2013" name="J. Plant Res.">
        <title>Effect of fungi and light on seed germination of three Opuntia species from semiarid lands of central Mexico.</title>
        <authorList>
            <person name="Delgado-Sanchez P."/>
            <person name="Jimenez-Bremont J.F."/>
            <person name="Guerrero-Gonzalez Mde L."/>
            <person name="Flores J."/>
        </authorList>
    </citation>
    <scope>NUCLEOTIDE SEQUENCE</scope>
    <source>
        <tissue evidence="2">Cladode</tissue>
    </source>
</reference>
<dbReference type="AlphaFoldDB" id="A0A7C8Z9K1"/>
<dbReference type="Pfam" id="PF03364">
    <property type="entry name" value="Polyketide_cyc"/>
    <property type="match status" value="1"/>
</dbReference>
<dbReference type="InterPro" id="IPR023393">
    <property type="entry name" value="START-like_dom_sf"/>
</dbReference>
<proteinExistence type="predicted"/>
<dbReference type="PANTHER" id="PTHR34060">
    <property type="entry name" value="POLYKETIDE CYCLASE / DEHYDRASE AND LIPID TRANSPORT PROTEIN"/>
    <property type="match status" value="1"/>
</dbReference>
<evidence type="ECO:0000259" key="1">
    <source>
        <dbReference type="Pfam" id="PF03364"/>
    </source>
</evidence>
<feature type="domain" description="Coenzyme Q-binding protein COQ10 START" evidence="1">
    <location>
        <begin position="170"/>
        <end position="362"/>
    </location>
</feature>
<dbReference type="EMBL" id="GISG01105998">
    <property type="protein sequence ID" value="MBA4637636.1"/>
    <property type="molecule type" value="Transcribed_RNA"/>
</dbReference>
<organism evidence="2">
    <name type="scientific">Opuntia streptacantha</name>
    <name type="common">Prickly pear cactus</name>
    <name type="synonym">Opuntia cardona</name>
    <dbReference type="NCBI Taxonomy" id="393608"/>
    <lineage>
        <taxon>Eukaryota</taxon>
        <taxon>Viridiplantae</taxon>
        <taxon>Streptophyta</taxon>
        <taxon>Embryophyta</taxon>
        <taxon>Tracheophyta</taxon>
        <taxon>Spermatophyta</taxon>
        <taxon>Magnoliopsida</taxon>
        <taxon>eudicotyledons</taxon>
        <taxon>Gunneridae</taxon>
        <taxon>Pentapetalae</taxon>
        <taxon>Caryophyllales</taxon>
        <taxon>Cactineae</taxon>
        <taxon>Cactaceae</taxon>
        <taxon>Opuntioideae</taxon>
        <taxon>Opuntia</taxon>
    </lineage>
</organism>
<evidence type="ECO:0000313" key="2">
    <source>
        <dbReference type="EMBL" id="MBA4637636.1"/>
    </source>
</evidence>
<protein>
    <recommendedName>
        <fullName evidence="1">Coenzyme Q-binding protein COQ10 START domain-containing protein</fullName>
    </recommendedName>
</protein>
<reference evidence="2" key="2">
    <citation type="submission" date="2020-07" db="EMBL/GenBank/DDBJ databases">
        <authorList>
            <person name="Vera ALvarez R."/>
            <person name="Arias-Moreno D.M."/>
            <person name="Jimenez-Jacinto V."/>
            <person name="Jimenez-Bremont J.F."/>
            <person name="Swaminathan K."/>
            <person name="Moose S.P."/>
            <person name="Guerrero-Gonzalez M.L."/>
            <person name="Marino-Ramirez L."/>
            <person name="Landsman D."/>
            <person name="Rodriguez-Kessler M."/>
            <person name="Delgado-Sanchez P."/>
        </authorList>
    </citation>
    <scope>NUCLEOTIDE SEQUENCE</scope>
    <source>
        <tissue evidence="2">Cladode</tissue>
    </source>
</reference>
<dbReference type="InterPro" id="IPR005031">
    <property type="entry name" value="COQ10_START"/>
</dbReference>
<accession>A0A7C8Z9K1</accession>